<feature type="compositionally biased region" description="Polar residues" evidence="2">
    <location>
        <begin position="1006"/>
        <end position="1035"/>
    </location>
</feature>
<dbReference type="GO" id="GO:0005938">
    <property type="term" value="C:cell cortex"/>
    <property type="evidence" value="ECO:0007669"/>
    <property type="project" value="TreeGrafter"/>
</dbReference>
<accession>A0A7J5YEN3</accession>
<feature type="compositionally biased region" description="Polar residues" evidence="2">
    <location>
        <begin position="1494"/>
        <end position="1509"/>
    </location>
</feature>
<feature type="region of interest" description="Disordered" evidence="2">
    <location>
        <begin position="977"/>
        <end position="1035"/>
    </location>
</feature>
<feature type="compositionally biased region" description="Basic and acidic residues" evidence="2">
    <location>
        <begin position="988"/>
        <end position="1004"/>
    </location>
</feature>
<feature type="compositionally biased region" description="Polar residues" evidence="2">
    <location>
        <begin position="1437"/>
        <end position="1446"/>
    </location>
</feature>
<feature type="compositionally biased region" description="Basic and acidic residues" evidence="2">
    <location>
        <begin position="797"/>
        <end position="806"/>
    </location>
</feature>
<dbReference type="SUPFAM" id="SSF48350">
    <property type="entry name" value="GTPase activation domain, GAP"/>
    <property type="match status" value="1"/>
</dbReference>
<feature type="compositionally biased region" description="Low complexity" evidence="2">
    <location>
        <begin position="874"/>
        <end position="883"/>
    </location>
</feature>
<feature type="compositionally biased region" description="Pro residues" evidence="2">
    <location>
        <begin position="785"/>
        <end position="794"/>
    </location>
</feature>
<feature type="compositionally biased region" description="Low complexity" evidence="2">
    <location>
        <begin position="1376"/>
        <end position="1393"/>
    </location>
</feature>
<protein>
    <recommendedName>
        <fullName evidence="3">Rho-GAP domain-containing protein</fullName>
    </recommendedName>
</protein>
<feature type="compositionally biased region" description="Polar residues" evidence="2">
    <location>
        <begin position="1394"/>
        <end position="1421"/>
    </location>
</feature>
<feature type="domain" description="Rho-GAP" evidence="3">
    <location>
        <begin position="198"/>
        <end position="460"/>
    </location>
</feature>
<comment type="caution">
    <text evidence="4">The sequence shown here is derived from an EMBL/GenBank/DDBJ whole genome shotgun (WGS) entry which is preliminary data.</text>
</comment>
<dbReference type="InterPro" id="IPR000198">
    <property type="entry name" value="RhoGAP_dom"/>
</dbReference>
<keyword evidence="1" id="KW-0343">GTPase activation</keyword>
<dbReference type="PANTHER" id="PTHR15729">
    <property type="entry name" value="CDC42 GTPASE-ACTIVATING PROTEIN"/>
    <property type="match status" value="1"/>
</dbReference>
<name>A0A7J5YEN3_DISMA</name>
<gene>
    <name evidence="4" type="ORF">F7725_020611</name>
</gene>
<dbReference type="GO" id="GO:0005794">
    <property type="term" value="C:Golgi apparatus"/>
    <property type="evidence" value="ECO:0007669"/>
    <property type="project" value="TreeGrafter"/>
</dbReference>
<evidence type="ECO:0000256" key="1">
    <source>
        <dbReference type="ARBA" id="ARBA00022468"/>
    </source>
</evidence>
<dbReference type="OrthoDB" id="5873004at2759"/>
<feature type="compositionally biased region" description="Polar residues" evidence="2">
    <location>
        <begin position="54"/>
        <end position="71"/>
    </location>
</feature>
<feature type="compositionally biased region" description="Polar residues" evidence="2">
    <location>
        <begin position="921"/>
        <end position="936"/>
    </location>
</feature>
<sequence length="1574" mass="175020">MLQSGSIMEAGCVVAAVIENAASGPQGEPGSGDVLEGDGLPSADQDKDDALPKATNNNPPEKQPQETSTAMVRTDDIKEHPAEPLLRSCVSTASMKVKNMKKLTFPRGHFPTLAECAHFHYETVDFGNIQLAFAEGQIEGPKAGQDSKEPVFLVQVTCQGRNWLVTRSYEDFRVLDKHLHLCIYDRRYSQLTELPRYDTLKETVESVTKMLATYLSRFSAIADNKINCGPVLTWMEIENKGNHLLVSEEASINVPAIAAAHVTKRYTAQATDELTFEKHGKLVTFLRTFMKSRPPPQKLRQRGILRERVFGCDLGEYLHNSGHEVPQVVKSCAEFIEKHGVVDGIYRLSGISSNIQKLRLEAVSAATDEERLVKIHNVIQQLPPPHYRTLEYLMRHLSRLATFSPITNMHTKNLAIVWAPNLLRSRQIESACFSGTAAFMEVRIQSVVVEFILNNTEALFSAKLNSIIRESTGNNTLARPKSLMVCSPSTKLLSLEEAQARNQSQLGSPATTPSLTQSDYIEVGEGPGALLGKFHTVIDLPMESFKRPPVKAKKSPVGNWLSFFHLGKSHSVSKRKLKRHPSEPNEIKSLALPGGRGDCGTLRSTKSEESLTSLHTVEGDPPSYRPRRPRSTSEALSGDCRDNVQNPRTKDDYRPHPLNGSYNGADHVRTAACVSPSQQEDDLDLCPPAAGIYSLDFDPMSFQCSPASATPGLQRNKDGNKLRKSAGCSSEEHISSPNNNIRGYHSPDISPFIGKGRKKVTSKQLSPKLKNKSFKTQADVQKASSPPPPLPSSSPPVEKREAPLADGKELRAAYPHCSPLSMASQVSALTDLSQPAQNLPDPGTDRLMSSVFVLPPHPPLTSAARKLALALAESAQKASSASQRRNNAPSHPPQRREAPHTQDRPPRPSVLDLKAHPQEYSGPQASSGSQWQTSGHSPVERHHCPHPVQFLPAHLDLEPLQVIDGPESMCNFTPNVSPLGSGSLDEGSAERRDCREEKKLRDATQGEPTYQSVGVSTPTQPVCSAQSPSTSPIYVNTDPINTSMPTSIEEVIPRPSQPSSTHHYSPEEDRPLGLVEDGYSKHHRHHRPIQTERMPAPHCPRPDALPRHLFGPRNMYRQSSEGRYSTLGLRQPLSPQYRRFPRDEHLISGGHRHPGQWQRSEDRAVGHPAIRRARSFHSPHISHYELAETDFLPPDTMFYVEQSSSQEPPYQSLVQTGIYPVRQHFENLHADYPQNPYSDINPVDGSSYYVEPCRQRGIRHSQSYTMRSTRESGQMDYYNYAQHHAPPVNRELYIEKRDTVVYEARDADVFERVVYQPVKQESHSRLKNTCPDVPLYEIPVSPTDTRNRDIVHTRSKSDPGNACLLSASRKETQNIAVATSPSSSRSQQAVSEVTRQQYSRQSSAEPGSSRQFQIKESSSRQPPLRKVPSLPERGCTNIKNVEQNNRSHTRGHDQDRFTSSNAVNSYSGIVKPGILRRPGRSQSTRENHPEHLGSFSTQPNRRTQSTKVRPTQYDHKEEYYAAHRPKPTRSSKAVAGYLPSQGCMSPRGHRLLSKALGQEAFYHAALRSEAGVYD</sequence>
<dbReference type="GO" id="GO:0005654">
    <property type="term" value="C:nucleoplasm"/>
    <property type="evidence" value="ECO:0007669"/>
    <property type="project" value="TreeGrafter"/>
</dbReference>
<dbReference type="Gene3D" id="1.10.555.10">
    <property type="entry name" value="Rho GTPase activation protein"/>
    <property type="match status" value="2"/>
</dbReference>
<feature type="compositionally biased region" description="Polar residues" evidence="2">
    <location>
        <begin position="1457"/>
        <end position="1467"/>
    </location>
</feature>
<keyword evidence="5" id="KW-1185">Reference proteome</keyword>
<dbReference type="PROSITE" id="PS50238">
    <property type="entry name" value="RHOGAP"/>
    <property type="match status" value="1"/>
</dbReference>
<feature type="compositionally biased region" description="Polar residues" evidence="2">
    <location>
        <begin position="774"/>
        <end position="783"/>
    </location>
</feature>
<feature type="compositionally biased region" description="Basic and acidic residues" evidence="2">
    <location>
        <begin position="894"/>
        <end position="906"/>
    </location>
</feature>
<dbReference type="PANTHER" id="PTHR15729:SF13">
    <property type="entry name" value="RHO GTPASE-ACTIVATING PROTEIN 32"/>
    <property type="match status" value="1"/>
</dbReference>
<feature type="region of interest" description="Disordered" evidence="2">
    <location>
        <begin position="874"/>
        <end position="945"/>
    </location>
</feature>
<evidence type="ECO:0000259" key="3">
    <source>
        <dbReference type="PROSITE" id="PS50238"/>
    </source>
</evidence>
<dbReference type="Gene3D" id="3.30.1520.10">
    <property type="entry name" value="Phox-like domain"/>
    <property type="match status" value="1"/>
</dbReference>
<feature type="region of interest" description="Disordered" evidence="2">
    <location>
        <begin position="1374"/>
        <end position="1512"/>
    </location>
</feature>
<dbReference type="GO" id="GO:0005096">
    <property type="term" value="F:GTPase activator activity"/>
    <property type="evidence" value="ECO:0007669"/>
    <property type="project" value="UniProtKB-KW"/>
</dbReference>
<feature type="region of interest" description="Disordered" evidence="2">
    <location>
        <begin position="1337"/>
        <end position="1362"/>
    </location>
</feature>
<dbReference type="SUPFAM" id="SSF64268">
    <property type="entry name" value="PX domain"/>
    <property type="match status" value="1"/>
</dbReference>
<proteinExistence type="predicted"/>
<dbReference type="EMBL" id="JAAKFY010000013">
    <property type="protein sequence ID" value="KAF3847583.1"/>
    <property type="molecule type" value="Genomic_DNA"/>
</dbReference>
<dbReference type="Proteomes" id="UP000518266">
    <property type="component" value="Unassembled WGS sequence"/>
</dbReference>
<dbReference type="GO" id="GO:0007264">
    <property type="term" value="P:small GTPase-mediated signal transduction"/>
    <property type="evidence" value="ECO:0007669"/>
    <property type="project" value="TreeGrafter"/>
</dbReference>
<organism evidence="4 5">
    <name type="scientific">Dissostichus mawsoni</name>
    <name type="common">Antarctic cod</name>
    <dbReference type="NCBI Taxonomy" id="36200"/>
    <lineage>
        <taxon>Eukaryota</taxon>
        <taxon>Metazoa</taxon>
        <taxon>Chordata</taxon>
        <taxon>Craniata</taxon>
        <taxon>Vertebrata</taxon>
        <taxon>Euteleostomi</taxon>
        <taxon>Actinopterygii</taxon>
        <taxon>Neopterygii</taxon>
        <taxon>Teleostei</taxon>
        <taxon>Neoteleostei</taxon>
        <taxon>Acanthomorphata</taxon>
        <taxon>Eupercaria</taxon>
        <taxon>Perciformes</taxon>
        <taxon>Notothenioidei</taxon>
        <taxon>Nototheniidae</taxon>
        <taxon>Dissostichus</taxon>
    </lineage>
</organism>
<dbReference type="GO" id="GO:0035091">
    <property type="term" value="F:phosphatidylinositol binding"/>
    <property type="evidence" value="ECO:0007669"/>
    <property type="project" value="InterPro"/>
</dbReference>
<evidence type="ECO:0000313" key="4">
    <source>
        <dbReference type="EMBL" id="KAF3847583.1"/>
    </source>
</evidence>
<feature type="region of interest" description="Disordered" evidence="2">
    <location>
        <begin position="23"/>
        <end position="71"/>
    </location>
</feature>
<feature type="region of interest" description="Disordered" evidence="2">
    <location>
        <begin position="1050"/>
        <end position="1102"/>
    </location>
</feature>
<reference evidence="4 5" key="1">
    <citation type="submission" date="2020-03" db="EMBL/GenBank/DDBJ databases">
        <title>Dissostichus mawsoni Genome sequencing and assembly.</title>
        <authorList>
            <person name="Park H."/>
        </authorList>
    </citation>
    <scope>NUCLEOTIDE SEQUENCE [LARGE SCALE GENOMIC DNA]</scope>
    <source>
        <strain evidence="4">DM0001</strain>
        <tissue evidence="4">Muscle</tissue>
    </source>
</reference>
<dbReference type="SMART" id="SM00324">
    <property type="entry name" value="RhoGAP"/>
    <property type="match status" value="1"/>
</dbReference>
<dbReference type="InterPro" id="IPR008936">
    <property type="entry name" value="Rho_GTPase_activation_prot"/>
</dbReference>
<evidence type="ECO:0000256" key="2">
    <source>
        <dbReference type="SAM" id="MobiDB-lite"/>
    </source>
</evidence>
<dbReference type="GO" id="GO:0001650">
    <property type="term" value="C:fibrillar center"/>
    <property type="evidence" value="ECO:0007669"/>
    <property type="project" value="TreeGrafter"/>
</dbReference>
<feature type="region of interest" description="Disordered" evidence="2">
    <location>
        <begin position="706"/>
        <end position="806"/>
    </location>
</feature>
<feature type="region of interest" description="Disordered" evidence="2">
    <location>
        <begin position="571"/>
        <end position="664"/>
    </location>
</feature>
<evidence type="ECO:0000313" key="5">
    <source>
        <dbReference type="Proteomes" id="UP000518266"/>
    </source>
</evidence>
<dbReference type="GO" id="GO:0015629">
    <property type="term" value="C:actin cytoskeleton"/>
    <property type="evidence" value="ECO:0007669"/>
    <property type="project" value="TreeGrafter"/>
</dbReference>
<dbReference type="InterPro" id="IPR036871">
    <property type="entry name" value="PX_dom_sf"/>
</dbReference>
<dbReference type="InterPro" id="IPR051576">
    <property type="entry name" value="PX-Rho_GAP"/>
</dbReference>
<feature type="compositionally biased region" description="Basic and acidic residues" evidence="2">
    <location>
        <begin position="1345"/>
        <end position="1357"/>
    </location>
</feature>
<dbReference type="Pfam" id="PF00620">
    <property type="entry name" value="RhoGAP"/>
    <property type="match status" value="1"/>
</dbReference>